<evidence type="ECO:0000256" key="11">
    <source>
        <dbReference type="ARBA" id="ARBA00023145"/>
    </source>
</evidence>
<dbReference type="PRINTS" id="PR00999">
    <property type="entry name" value="FUNGALYSIN"/>
</dbReference>
<dbReference type="EMBL" id="JAULSJ010000039">
    <property type="protein sequence ID" value="MDO3426875.1"/>
    <property type="molecule type" value="Genomic_DNA"/>
</dbReference>
<gene>
    <name evidence="16" type="ORF">QWT87_18515</name>
</gene>
<comment type="cofactor">
    <cofactor evidence="1">
        <name>Zn(2+)</name>
        <dbReference type="ChEBI" id="CHEBI:29105"/>
    </cofactor>
</comment>
<evidence type="ECO:0000256" key="10">
    <source>
        <dbReference type="ARBA" id="ARBA00023049"/>
    </source>
</evidence>
<feature type="domain" description="FTP" evidence="14">
    <location>
        <begin position="97"/>
        <end position="133"/>
    </location>
</feature>
<dbReference type="CDD" id="cd04818">
    <property type="entry name" value="PA_subtilisin_1"/>
    <property type="match status" value="1"/>
</dbReference>
<organism evidence="16 17">
    <name type="scientific">Chryseobacterium urinae</name>
    <dbReference type="NCBI Taxonomy" id="3058400"/>
    <lineage>
        <taxon>Bacteria</taxon>
        <taxon>Pseudomonadati</taxon>
        <taxon>Bacteroidota</taxon>
        <taxon>Flavobacteriia</taxon>
        <taxon>Flavobacteriales</taxon>
        <taxon>Weeksellaceae</taxon>
        <taxon>Chryseobacterium group</taxon>
        <taxon>Chryseobacterium</taxon>
    </lineage>
</organism>
<dbReference type="CDD" id="cd09596">
    <property type="entry name" value="M36"/>
    <property type="match status" value="1"/>
</dbReference>
<keyword evidence="12" id="KW-1133">Transmembrane helix</keyword>
<feature type="transmembrane region" description="Helical" evidence="12">
    <location>
        <begin position="23"/>
        <end position="41"/>
    </location>
</feature>
<accession>A0ABT8U9T2</accession>
<feature type="domain" description="Secretion system C-terminal sorting" evidence="15">
    <location>
        <begin position="833"/>
        <end position="896"/>
    </location>
</feature>
<evidence type="ECO:0000256" key="9">
    <source>
        <dbReference type="ARBA" id="ARBA00022833"/>
    </source>
</evidence>
<evidence type="ECO:0000259" key="15">
    <source>
        <dbReference type="Pfam" id="PF18962"/>
    </source>
</evidence>
<dbReference type="Gene3D" id="3.10.170.10">
    <property type="match status" value="1"/>
</dbReference>
<dbReference type="SUPFAM" id="SSF55486">
    <property type="entry name" value="Metalloproteases ('zincins'), catalytic domain"/>
    <property type="match status" value="1"/>
</dbReference>
<comment type="caution">
    <text evidence="16">The sequence shown here is derived from an EMBL/GenBank/DDBJ whole genome shotgun (WGS) entry which is preliminary data.</text>
</comment>
<feature type="domain" description="PA" evidence="13">
    <location>
        <begin position="491"/>
        <end position="567"/>
    </location>
</feature>
<dbReference type="InterPro" id="IPR011096">
    <property type="entry name" value="FTP_domain"/>
</dbReference>
<keyword evidence="4" id="KW-0964">Secreted</keyword>
<keyword evidence="9" id="KW-0862">Zinc</keyword>
<protein>
    <submittedName>
        <fullName evidence="16">T9SS-dependent M36 family metallopeptidase</fullName>
    </submittedName>
</protein>
<evidence type="ECO:0000313" key="16">
    <source>
        <dbReference type="EMBL" id="MDO3426875.1"/>
    </source>
</evidence>
<evidence type="ECO:0000256" key="12">
    <source>
        <dbReference type="SAM" id="Phobius"/>
    </source>
</evidence>
<dbReference type="RefSeq" id="WP_302717942.1">
    <property type="nucleotide sequence ID" value="NZ_JAULSJ010000039.1"/>
</dbReference>
<dbReference type="Pfam" id="PF18962">
    <property type="entry name" value="Por_Secre_tail"/>
    <property type="match status" value="1"/>
</dbReference>
<dbReference type="SUPFAM" id="SSF52025">
    <property type="entry name" value="PA domain"/>
    <property type="match status" value="1"/>
</dbReference>
<evidence type="ECO:0000259" key="13">
    <source>
        <dbReference type="Pfam" id="PF02225"/>
    </source>
</evidence>
<keyword evidence="11" id="KW-0865">Zymogen</keyword>
<evidence type="ECO:0000256" key="1">
    <source>
        <dbReference type="ARBA" id="ARBA00001947"/>
    </source>
</evidence>
<sequence length="904" mass="98352">MIYSQNNENLFNVIKLYIYLNNFKYNIVLLLIICKLAALLVYMKKVALPLLFVVSAMFPSVLFGQDNEKLIKDYISQNKIREYKKSDLANFKIDNVDESKSLNGNVIKFQQTYNGLPVYNAEGTVLVRDSKVIYYADTFLKDYTSSVSNTASISKTTALQKISENLQKEKIQNYPILGYNDADLNNTPAAKQRLVYTQDNGALKLAYQFSFPEPNSPSYWDILVDANTGNIISKLDLNLSCNFHNDAYSHDYSHVHNETIAAGPIKQEESKNSFSLLAPDNASYNVFALPIEAPTFGSRSIVSNPWILTASPEGWHYDGTTRYTITRGNNVLAYEDTAGTNAVGYSPDGGTLRNFNYAFNINDDPSNNQNAAITNLFYINNKIHDIFYMFGFTPAARNFQNTNFGLGGSGNDYVLAEAQDGGGINNANFASPSDGNKPRMQMYLWSTFNRIFYYNAPTSAVPRQPIAGTALFGNALDATGVTGNVQLSSVLDGCTAIPAGSLTGKIGLVERGTCSFTVKVKNAQDAGATAVILYNSVVNGDTVGNMSGTDATITIPSVLISNTEGEYIKSQLSANTTVNVTLKNDPASSITPDGSFDNGIVVHEYGHGISNRLTGTGSGCLNSSLDKEQMGEGWSDFFALMLTNKVGDNASVPRGIGTYAVGQGISGGGIRPARYSPDFTINDYTYGDTNGMEYTNTSGQIVPDVHSIGFVWASMLWDLHWQYVAKYGYSSDVMTNTTNGSSRVLQLVTDALKLQICNPTFIDGRNAIIAADQAKGGADRCMIWRTFAKRGLGVNAAAGSKTNINDQVEDFSVPADCVLATDEVNVVKNNISIYPNPAKNEFFINFPSNTLGKVSVEIYDMSGKLVSSEDKISPDAKKSISTDKLINGTYMVKVKGIGIDAASK</sequence>
<keyword evidence="12" id="KW-0812">Transmembrane</keyword>
<dbReference type="PANTHER" id="PTHR33478:SF1">
    <property type="entry name" value="EXTRACELLULAR METALLOPROTEINASE MEP"/>
    <property type="match status" value="1"/>
</dbReference>
<reference evidence="16" key="1">
    <citation type="submission" date="2023-07" db="EMBL/GenBank/DDBJ databases">
        <title>AMR profile of multidrug- resistance Chryseobacterium gambrini related strain.</title>
        <authorList>
            <person name="Kirdat K."/>
            <person name="Bhatt A."/>
            <person name="Kuyare S."/>
            <person name="Yadav A."/>
        </authorList>
    </citation>
    <scope>NUCLEOTIDE SEQUENCE</scope>
    <source>
        <strain evidence="16">APV-1</strain>
    </source>
</reference>
<dbReference type="InterPro" id="IPR046450">
    <property type="entry name" value="PA_dom_sf"/>
</dbReference>
<dbReference type="InterPro" id="IPR026444">
    <property type="entry name" value="Secre_tail"/>
</dbReference>
<evidence type="ECO:0000256" key="4">
    <source>
        <dbReference type="ARBA" id="ARBA00022525"/>
    </source>
</evidence>
<evidence type="ECO:0000256" key="7">
    <source>
        <dbReference type="ARBA" id="ARBA00022729"/>
    </source>
</evidence>
<comment type="similarity">
    <text evidence="3">Belongs to the peptidase M36 family.</text>
</comment>
<dbReference type="Pfam" id="PF07504">
    <property type="entry name" value="FTP"/>
    <property type="match status" value="1"/>
</dbReference>
<dbReference type="Gene3D" id="3.50.30.30">
    <property type="match status" value="1"/>
</dbReference>
<keyword evidence="7" id="KW-0732">Signal</keyword>
<dbReference type="Pfam" id="PF02225">
    <property type="entry name" value="PA"/>
    <property type="match status" value="1"/>
</dbReference>
<evidence type="ECO:0000259" key="14">
    <source>
        <dbReference type="Pfam" id="PF07504"/>
    </source>
</evidence>
<dbReference type="Proteomes" id="UP001168128">
    <property type="component" value="Unassembled WGS sequence"/>
</dbReference>
<dbReference type="InterPro" id="IPR001842">
    <property type="entry name" value="Peptidase_M36"/>
</dbReference>
<keyword evidence="10" id="KW-0482">Metalloprotease</keyword>
<evidence type="ECO:0000256" key="5">
    <source>
        <dbReference type="ARBA" id="ARBA00022670"/>
    </source>
</evidence>
<dbReference type="InterPro" id="IPR003137">
    <property type="entry name" value="PA_domain"/>
</dbReference>
<keyword evidence="12" id="KW-0472">Membrane</keyword>
<proteinExistence type="inferred from homology"/>
<dbReference type="Gene3D" id="1.10.390.10">
    <property type="entry name" value="Neutral Protease Domain 2"/>
    <property type="match status" value="1"/>
</dbReference>
<dbReference type="Pfam" id="PF02128">
    <property type="entry name" value="Peptidase_M36"/>
    <property type="match status" value="1"/>
</dbReference>
<keyword evidence="6" id="KW-0479">Metal-binding</keyword>
<keyword evidence="8" id="KW-0378">Hydrolase</keyword>
<evidence type="ECO:0000256" key="3">
    <source>
        <dbReference type="ARBA" id="ARBA00006006"/>
    </source>
</evidence>
<dbReference type="InterPro" id="IPR027268">
    <property type="entry name" value="Peptidase_M4/M1_CTD_sf"/>
</dbReference>
<name>A0ABT8U9T2_9FLAO</name>
<keyword evidence="17" id="KW-1185">Reference proteome</keyword>
<evidence type="ECO:0000313" key="17">
    <source>
        <dbReference type="Proteomes" id="UP001168128"/>
    </source>
</evidence>
<evidence type="ECO:0000256" key="8">
    <source>
        <dbReference type="ARBA" id="ARBA00022801"/>
    </source>
</evidence>
<keyword evidence="5" id="KW-0645">Protease</keyword>
<dbReference type="NCBIfam" id="TIGR04183">
    <property type="entry name" value="Por_Secre_tail"/>
    <property type="match status" value="1"/>
</dbReference>
<comment type="subcellular location">
    <subcellularLocation>
        <location evidence="2">Secreted</location>
    </subcellularLocation>
</comment>
<dbReference type="InterPro" id="IPR050371">
    <property type="entry name" value="Fungal_virulence_M36"/>
</dbReference>
<feature type="non-terminal residue" evidence="16">
    <location>
        <position position="904"/>
    </location>
</feature>
<evidence type="ECO:0000256" key="2">
    <source>
        <dbReference type="ARBA" id="ARBA00004613"/>
    </source>
</evidence>
<evidence type="ECO:0000256" key="6">
    <source>
        <dbReference type="ARBA" id="ARBA00022723"/>
    </source>
</evidence>
<dbReference type="PANTHER" id="PTHR33478">
    <property type="entry name" value="EXTRACELLULAR METALLOPROTEINASE MEP"/>
    <property type="match status" value="1"/>
</dbReference>
<dbReference type="NCBIfam" id="NF038113">
    <property type="entry name" value="T9SSA_dep_M36"/>
    <property type="match status" value="1"/>
</dbReference>